<protein>
    <submittedName>
        <fullName evidence="2">Uncharacterized protein</fullName>
    </submittedName>
</protein>
<feature type="compositionally biased region" description="Basic and acidic residues" evidence="1">
    <location>
        <begin position="124"/>
        <end position="136"/>
    </location>
</feature>
<reference evidence="2 3" key="1">
    <citation type="journal article" date="2018" name="Mol. Plant">
        <title>The genome of Artemisia annua provides insight into the evolution of Asteraceae family and artemisinin biosynthesis.</title>
        <authorList>
            <person name="Shen Q."/>
            <person name="Zhang L."/>
            <person name="Liao Z."/>
            <person name="Wang S."/>
            <person name="Yan T."/>
            <person name="Shi P."/>
            <person name="Liu M."/>
            <person name="Fu X."/>
            <person name="Pan Q."/>
            <person name="Wang Y."/>
            <person name="Lv Z."/>
            <person name="Lu X."/>
            <person name="Zhang F."/>
            <person name="Jiang W."/>
            <person name="Ma Y."/>
            <person name="Chen M."/>
            <person name="Hao X."/>
            <person name="Li L."/>
            <person name="Tang Y."/>
            <person name="Lv G."/>
            <person name="Zhou Y."/>
            <person name="Sun X."/>
            <person name="Brodelius P.E."/>
            <person name="Rose J.K.C."/>
            <person name="Tang K."/>
        </authorList>
    </citation>
    <scope>NUCLEOTIDE SEQUENCE [LARGE SCALE GENOMIC DNA]</scope>
    <source>
        <strain evidence="3">cv. Huhao1</strain>
        <tissue evidence="2">Leaf</tissue>
    </source>
</reference>
<evidence type="ECO:0000256" key="1">
    <source>
        <dbReference type="SAM" id="MobiDB-lite"/>
    </source>
</evidence>
<accession>A0A2U1KX68</accession>
<dbReference type="Proteomes" id="UP000245207">
    <property type="component" value="Unassembled WGS sequence"/>
</dbReference>
<dbReference type="OrthoDB" id="909814at2759"/>
<comment type="caution">
    <text evidence="2">The sequence shown here is derived from an EMBL/GenBank/DDBJ whole genome shotgun (WGS) entry which is preliminary data.</text>
</comment>
<gene>
    <name evidence="2" type="ORF">CTI12_AA552470</name>
</gene>
<dbReference type="AlphaFoldDB" id="A0A2U1KX68"/>
<dbReference type="Pfam" id="PF07797">
    <property type="entry name" value="DUF1639"/>
    <property type="match status" value="1"/>
</dbReference>
<evidence type="ECO:0000313" key="2">
    <source>
        <dbReference type="EMBL" id="PWA41342.1"/>
    </source>
</evidence>
<name>A0A2U1KX68_ARTAN</name>
<feature type="compositionally biased region" description="Polar residues" evidence="1">
    <location>
        <begin position="30"/>
        <end position="41"/>
    </location>
</feature>
<sequence length="136" mass="15169">MSSTNSKSHQLCLLGDLAISDIKEPDEIQGQKSVTEASTPTEKSKSSSRVLEKSEKSKANKYKKLKQEVSVESNQQRLSISLTKREIEEDLYGLTGKRLLRGKSKVDKKVKKDLDKLLPGSSLDGKDADSLRKLYD</sequence>
<dbReference type="EMBL" id="PKPP01013148">
    <property type="protein sequence ID" value="PWA41342.1"/>
    <property type="molecule type" value="Genomic_DNA"/>
</dbReference>
<feature type="region of interest" description="Disordered" evidence="1">
    <location>
        <begin position="25"/>
        <end position="70"/>
    </location>
</feature>
<evidence type="ECO:0000313" key="3">
    <source>
        <dbReference type="Proteomes" id="UP000245207"/>
    </source>
</evidence>
<dbReference type="InterPro" id="IPR012438">
    <property type="entry name" value="DUF1639"/>
</dbReference>
<proteinExistence type="predicted"/>
<organism evidence="2 3">
    <name type="scientific">Artemisia annua</name>
    <name type="common">Sweet wormwood</name>
    <dbReference type="NCBI Taxonomy" id="35608"/>
    <lineage>
        <taxon>Eukaryota</taxon>
        <taxon>Viridiplantae</taxon>
        <taxon>Streptophyta</taxon>
        <taxon>Embryophyta</taxon>
        <taxon>Tracheophyta</taxon>
        <taxon>Spermatophyta</taxon>
        <taxon>Magnoliopsida</taxon>
        <taxon>eudicotyledons</taxon>
        <taxon>Gunneridae</taxon>
        <taxon>Pentapetalae</taxon>
        <taxon>asterids</taxon>
        <taxon>campanulids</taxon>
        <taxon>Asterales</taxon>
        <taxon>Asteraceae</taxon>
        <taxon>Asteroideae</taxon>
        <taxon>Anthemideae</taxon>
        <taxon>Artemisiinae</taxon>
        <taxon>Artemisia</taxon>
    </lineage>
</organism>
<feature type="region of interest" description="Disordered" evidence="1">
    <location>
        <begin position="116"/>
        <end position="136"/>
    </location>
</feature>
<feature type="compositionally biased region" description="Basic and acidic residues" evidence="1">
    <location>
        <begin position="42"/>
        <end position="58"/>
    </location>
</feature>
<keyword evidence="3" id="KW-1185">Reference proteome</keyword>